<reference evidence="16" key="1">
    <citation type="journal article" date="2010" name="Nature">
        <title>The Amphimedon queenslandica genome and the evolution of animal complexity.</title>
        <authorList>
            <person name="Srivastava M."/>
            <person name="Simakov O."/>
            <person name="Chapman J."/>
            <person name="Fahey B."/>
            <person name="Gauthier M.E."/>
            <person name="Mitros T."/>
            <person name="Richards G.S."/>
            <person name="Conaco C."/>
            <person name="Dacre M."/>
            <person name="Hellsten U."/>
            <person name="Larroux C."/>
            <person name="Putnam N.H."/>
            <person name="Stanke M."/>
            <person name="Adamska M."/>
            <person name="Darling A."/>
            <person name="Degnan S.M."/>
            <person name="Oakley T.H."/>
            <person name="Plachetzki D.C."/>
            <person name="Zhai Y."/>
            <person name="Adamski M."/>
            <person name="Calcino A."/>
            <person name="Cummins S.F."/>
            <person name="Goodstein D.M."/>
            <person name="Harris C."/>
            <person name="Jackson D.J."/>
            <person name="Leys S.P."/>
            <person name="Shu S."/>
            <person name="Woodcroft B.J."/>
            <person name="Vervoort M."/>
            <person name="Kosik K.S."/>
            <person name="Manning G."/>
            <person name="Degnan B.M."/>
            <person name="Rokhsar D.S."/>
        </authorList>
    </citation>
    <scope>NUCLEOTIDE SEQUENCE [LARGE SCALE GENOMIC DNA]</scope>
</reference>
<sequence>MATLTTVPLLLLVLFLCPSFTLAWSQVELDLFDLVEEVNENFYDFLQITQDASAAEIRRSYRKLSLQYHPDKNRDDPNAAETFRKIGAVADILRNEETREMYNEVLLNGLPDWRQPVYYYRRVRKMSLIELSGLLLVVIIVGQLLYGWAQYAEKQLVLYDLRQKKEKKDRKLKGRKGPQQISQLDAEVLYHEALAKAALPHYSKLLPCVLVKKTLQYSFVLICILWSLTKSRKQQESKGGEEREEEQRIPSNKYSARSKRRHIKEKEEKEEEVDEGRTEERPDIKSDEDTSVGVSNGDIEDSADTPMSEEEKKRIEEEEEEKRRQEEEKEKRRAALLKEKERELEEELVQLEESIMEDEKSKRSKRSNKKAHSSKVKSPLADKSLEYQQEWKEEKEIATESKSVDPKGIAMDDGVDSQPWSQEQQKELENALKQYNKEESNRWELIASCVTGKTKDECIERYKELVELIRKKKSQ</sequence>
<feature type="signal peptide" evidence="11">
    <location>
        <begin position="1"/>
        <end position="23"/>
    </location>
</feature>
<dbReference type="EnsemblMetazoa" id="XM_003382582.3">
    <property type="protein sequence ID" value="XP_003382630.1"/>
    <property type="gene ID" value="LOC100637864"/>
</dbReference>
<evidence type="ECO:0000256" key="4">
    <source>
        <dbReference type="ARBA" id="ARBA00022989"/>
    </source>
</evidence>
<dbReference type="Gene3D" id="1.10.10.60">
    <property type="entry name" value="Homeodomain-like"/>
    <property type="match status" value="1"/>
</dbReference>
<dbReference type="PROSITE" id="PS50076">
    <property type="entry name" value="DNAJ_2"/>
    <property type="match status" value="1"/>
</dbReference>
<dbReference type="AlphaFoldDB" id="A0A1X7VV24"/>
<gene>
    <name evidence="15" type="primary">100637864</name>
</gene>
<proteinExistence type="predicted"/>
<comment type="subcellular location">
    <subcellularLocation>
        <location evidence="8">Endomembrane system</location>
        <topology evidence="8">Single-pass membrane protein</topology>
    </subcellularLocation>
</comment>
<evidence type="ECO:0000256" key="5">
    <source>
        <dbReference type="ARBA" id="ARBA00023136"/>
    </source>
</evidence>
<evidence type="ECO:0000256" key="6">
    <source>
        <dbReference type="ARBA" id="ARBA00023186"/>
    </source>
</evidence>
<evidence type="ECO:0000256" key="9">
    <source>
        <dbReference type="SAM" id="MobiDB-lite"/>
    </source>
</evidence>
<evidence type="ECO:0000256" key="7">
    <source>
        <dbReference type="ARBA" id="ARBA00023242"/>
    </source>
</evidence>
<dbReference type="CDD" id="cd00167">
    <property type="entry name" value="SANT"/>
    <property type="match status" value="1"/>
</dbReference>
<reference evidence="15" key="2">
    <citation type="submission" date="2017-05" db="UniProtKB">
        <authorList>
            <consortium name="EnsemblMetazoa"/>
        </authorList>
    </citation>
    <scope>IDENTIFICATION</scope>
</reference>
<evidence type="ECO:0000256" key="10">
    <source>
        <dbReference type="SAM" id="Phobius"/>
    </source>
</evidence>
<keyword evidence="16" id="KW-1185">Reference proteome</keyword>
<dbReference type="SMART" id="SM00717">
    <property type="entry name" value="SANT"/>
    <property type="match status" value="1"/>
</dbReference>
<evidence type="ECO:0000256" key="11">
    <source>
        <dbReference type="SAM" id="SignalP"/>
    </source>
</evidence>
<dbReference type="InterPro" id="IPR036869">
    <property type="entry name" value="J_dom_sf"/>
</dbReference>
<dbReference type="Proteomes" id="UP000007879">
    <property type="component" value="Unassembled WGS sequence"/>
</dbReference>
<dbReference type="Pfam" id="PF00249">
    <property type="entry name" value="Myb_DNA-binding"/>
    <property type="match status" value="1"/>
</dbReference>
<name>A0A1X7VV24_AMPQE</name>
<feature type="compositionally biased region" description="Basic residues" evidence="9">
    <location>
        <begin position="362"/>
        <end position="375"/>
    </location>
</feature>
<dbReference type="PRINTS" id="PR00625">
    <property type="entry name" value="JDOMAIN"/>
</dbReference>
<evidence type="ECO:0008006" key="17">
    <source>
        <dbReference type="Google" id="ProtNLM"/>
    </source>
</evidence>
<organism evidence="15">
    <name type="scientific">Amphimedon queenslandica</name>
    <name type="common">Sponge</name>
    <dbReference type="NCBI Taxonomy" id="400682"/>
    <lineage>
        <taxon>Eukaryota</taxon>
        <taxon>Metazoa</taxon>
        <taxon>Porifera</taxon>
        <taxon>Demospongiae</taxon>
        <taxon>Heteroscleromorpha</taxon>
        <taxon>Haplosclerida</taxon>
        <taxon>Niphatidae</taxon>
        <taxon>Amphimedon</taxon>
    </lineage>
</organism>
<dbReference type="eggNOG" id="KOG0724">
    <property type="taxonomic scope" value="Eukaryota"/>
</dbReference>
<keyword evidence="1 10" id="KW-0812">Transmembrane</keyword>
<feature type="domain" description="SANT" evidence="14">
    <location>
        <begin position="415"/>
        <end position="470"/>
    </location>
</feature>
<dbReference type="InterPro" id="IPR017884">
    <property type="entry name" value="SANT_dom"/>
</dbReference>
<evidence type="ECO:0000259" key="13">
    <source>
        <dbReference type="PROSITE" id="PS50090"/>
    </source>
</evidence>
<dbReference type="CDD" id="cd06257">
    <property type="entry name" value="DnaJ"/>
    <property type="match status" value="1"/>
</dbReference>
<dbReference type="GO" id="GO:0012505">
    <property type="term" value="C:endomembrane system"/>
    <property type="evidence" value="ECO:0007669"/>
    <property type="project" value="UniProtKB-SubCell"/>
</dbReference>
<feature type="region of interest" description="Disordered" evidence="9">
    <location>
        <begin position="235"/>
        <end position="426"/>
    </location>
</feature>
<feature type="transmembrane region" description="Helical" evidence="10">
    <location>
        <begin position="128"/>
        <end position="149"/>
    </location>
</feature>
<dbReference type="OrthoDB" id="10250354at2759"/>
<evidence type="ECO:0000313" key="16">
    <source>
        <dbReference type="Proteomes" id="UP000007879"/>
    </source>
</evidence>
<evidence type="ECO:0000259" key="14">
    <source>
        <dbReference type="PROSITE" id="PS51293"/>
    </source>
</evidence>
<dbReference type="InterPro" id="IPR009057">
    <property type="entry name" value="Homeodomain-like_sf"/>
</dbReference>
<evidence type="ECO:0000256" key="2">
    <source>
        <dbReference type="ARBA" id="ARBA00022729"/>
    </source>
</evidence>
<dbReference type="InParanoid" id="A0A1X7VV24"/>
<protein>
    <recommendedName>
        <fullName evidence="17">DnaJ homolog subfamily C member 1</fullName>
    </recommendedName>
</protein>
<dbReference type="PROSITE" id="PS51293">
    <property type="entry name" value="SANT"/>
    <property type="match status" value="1"/>
</dbReference>
<keyword evidence="5 10" id="KW-0472">Membrane</keyword>
<feature type="compositionally biased region" description="Acidic residues" evidence="9">
    <location>
        <begin position="344"/>
        <end position="356"/>
    </location>
</feature>
<evidence type="ECO:0000313" key="15">
    <source>
        <dbReference type="EnsemblMetazoa" id="Aqu2.1.43719_001"/>
    </source>
</evidence>
<keyword evidence="3" id="KW-0677">Repeat</keyword>
<dbReference type="KEGG" id="aqu:100637864"/>
<dbReference type="Gene3D" id="1.10.287.110">
    <property type="entry name" value="DnaJ domain"/>
    <property type="match status" value="1"/>
</dbReference>
<keyword evidence="2 11" id="KW-0732">Signal</keyword>
<keyword evidence="4 10" id="KW-1133">Transmembrane helix</keyword>
<evidence type="ECO:0000256" key="3">
    <source>
        <dbReference type="ARBA" id="ARBA00022737"/>
    </source>
</evidence>
<feature type="compositionally biased region" description="Basic and acidic residues" evidence="9">
    <location>
        <begin position="309"/>
        <end position="343"/>
    </location>
</feature>
<feature type="compositionally biased region" description="Basic and acidic residues" evidence="9">
    <location>
        <begin position="275"/>
        <end position="288"/>
    </location>
</feature>
<dbReference type="STRING" id="400682.A0A1X7VV24"/>
<dbReference type="EnsemblMetazoa" id="Aqu2.1.43719_001">
    <property type="protein sequence ID" value="Aqu2.1.43719_001"/>
    <property type="gene ID" value="Aqu2.1.43719"/>
</dbReference>
<accession>A0A1X7VV24</accession>
<dbReference type="SUPFAM" id="SSF46689">
    <property type="entry name" value="Homeodomain-like"/>
    <property type="match status" value="1"/>
</dbReference>
<dbReference type="InterPro" id="IPR001623">
    <property type="entry name" value="DnaJ_domain"/>
</dbReference>
<keyword evidence="7" id="KW-0539">Nucleus</keyword>
<feature type="compositionally biased region" description="Basic and acidic residues" evidence="9">
    <location>
        <begin position="383"/>
        <end position="405"/>
    </location>
</feature>
<dbReference type="OMA" id="XVTTKAK"/>
<dbReference type="SMART" id="SM00271">
    <property type="entry name" value="DnaJ"/>
    <property type="match status" value="1"/>
</dbReference>
<dbReference type="FunFam" id="1.10.10.60:FF:000180">
    <property type="entry name" value="DnaJ (Hsp40) homolog, subfamily C, member 2"/>
    <property type="match status" value="1"/>
</dbReference>
<evidence type="ECO:0000256" key="1">
    <source>
        <dbReference type="ARBA" id="ARBA00022692"/>
    </source>
</evidence>
<dbReference type="PANTHER" id="PTHR44653">
    <property type="entry name" value="DNAJ HOMOLOG SUBFAMILY C MEMBER 1"/>
    <property type="match status" value="1"/>
</dbReference>
<dbReference type="InterPro" id="IPR001005">
    <property type="entry name" value="SANT/Myb"/>
</dbReference>
<dbReference type="SUPFAM" id="SSF46565">
    <property type="entry name" value="Chaperone J-domain"/>
    <property type="match status" value="1"/>
</dbReference>
<evidence type="ECO:0000256" key="8">
    <source>
        <dbReference type="ARBA" id="ARBA00037847"/>
    </source>
</evidence>
<feature type="compositionally biased region" description="Basic and acidic residues" evidence="9">
    <location>
        <begin position="235"/>
        <end position="248"/>
    </location>
</feature>
<feature type="domain" description="Myb-like" evidence="13">
    <location>
        <begin position="412"/>
        <end position="466"/>
    </location>
</feature>
<dbReference type="PANTHER" id="PTHR44653:SF2">
    <property type="entry name" value="DNAJ HOMOLOG SUBFAMILY C MEMBER 1"/>
    <property type="match status" value="1"/>
</dbReference>
<feature type="domain" description="J" evidence="12">
    <location>
        <begin position="41"/>
        <end position="106"/>
    </location>
</feature>
<keyword evidence="6" id="KW-0143">Chaperone</keyword>
<feature type="chain" id="PRO_5010874845" description="DnaJ homolog subfamily C member 1" evidence="11">
    <location>
        <begin position="24"/>
        <end position="475"/>
    </location>
</feature>
<dbReference type="Pfam" id="PF00226">
    <property type="entry name" value="DnaJ"/>
    <property type="match status" value="1"/>
</dbReference>
<evidence type="ECO:0000259" key="12">
    <source>
        <dbReference type="PROSITE" id="PS50076"/>
    </source>
</evidence>
<dbReference type="PROSITE" id="PS50090">
    <property type="entry name" value="MYB_LIKE"/>
    <property type="match status" value="1"/>
</dbReference>
<dbReference type="InterPro" id="IPR052606">
    <property type="entry name" value="DnaJ_domain_protein"/>
</dbReference>